<feature type="domain" description="SWIM-type" evidence="3">
    <location>
        <begin position="573"/>
        <end position="621"/>
    </location>
</feature>
<organism evidence="4 5">
    <name type="scientific">Spinacia oleracea</name>
    <name type="common">Spinach</name>
    <dbReference type="NCBI Taxonomy" id="3562"/>
    <lineage>
        <taxon>Eukaryota</taxon>
        <taxon>Viridiplantae</taxon>
        <taxon>Streptophyta</taxon>
        <taxon>Embryophyta</taxon>
        <taxon>Tracheophyta</taxon>
        <taxon>Spermatophyta</taxon>
        <taxon>Magnoliopsida</taxon>
        <taxon>eudicotyledons</taxon>
        <taxon>Gunneridae</taxon>
        <taxon>Pentapetalae</taxon>
        <taxon>Caryophyllales</taxon>
        <taxon>Chenopodiaceae</taxon>
        <taxon>Chenopodioideae</taxon>
        <taxon>Anserineae</taxon>
        <taxon>Spinacia</taxon>
    </lineage>
</organism>
<feature type="compositionally biased region" description="Polar residues" evidence="2">
    <location>
        <begin position="759"/>
        <end position="770"/>
    </location>
</feature>
<dbReference type="GeneID" id="130471789"/>
<keyword evidence="4" id="KW-1185">Reference proteome</keyword>
<dbReference type="PANTHER" id="PTHR47718">
    <property type="entry name" value="OS01G0519700 PROTEIN"/>
    <property type="match status" value="1"/>
</dbReference>
<evidence type="ECO:0000256" key="2">
    <source>
        <dbReference type="SAM" id="MobiDB-lite"/>
    </source>
</evidence>
<dbReference type="PANTHER" id="PTHR47718:SF17">
    <property type="entry name" value="PROTEIN FAR1-RELATED SEQUENCE 5-LIKE"/>
    <property type="match status" value="1"/>
</dbReference>
<feature type="region of interest" description="Disordered" evidence="2">
    <location>
        <begin position="732"/>
        <end position="777"/>
    </location>
</feature>
<accession>A0ABM3RR22</accession>
<feature type="compositionally biased region" description="Polar residues" evidence="2">
    <location>
        <begin position="48"/>
        <end position="61"/>
    </location>
</feature>
<keyword evidence="1" id="KW-0863">Zinc-finger</keyword>
<dbReference type="InterPro" id="IPR018289">
    <property type="entry name" value="MULE_transposase_dom"/>
</dbReference>
<name>A0ABM3RR22_SPIOL</name>
<proteinExistence type="predicted"/>
<keyword evidence="1" id="KW-0862">Zinc</keyword>
<gene>
    <name evidence="5" type="primary">LOC130471789</name>
</gene>
<evidence type="ECO:0000313" key="4">
    <source>
        <dbReference type="Proteomes" id="UP000813463"/>
    </source>
</evidence>
<dbReference type="Pfam" id="PF10551">
    <property type="entry name" value="MULE"/>
    <property type="match status" value="1"/>
</dbReference>
<sequence>MECEQVLQISMDNLQICDTGDYREEDEIEDLTIIENQSDDTTIVVEQQEQQPLTVRANTANTEEDNEDYSGSLVGHTESNIKDLLKVYEKHARAWGFAVRLSTHRLHPTTRLMYEKYIVCNKHGFRLKRKANTPTVTEKKKKEGKLVPVTRTGCGALIRAKLNEDGLFEVKEHVLVHNHPMTRKEWQHMHRSERKITEEKAKTIELLNDSGLKPTQSYKVMCHEAGWEEAVGHSIKDHLNFVTRKKMKEIEGGDAQNVIDNLYNLQSEDPDVFFRFRLKENGKLESIFWRDSIMREDYLAFGDVTIFDTTYRTNKYNLICGFFVGINNHWKTSMFGCFFLGDETTESFVWVLQTFLKSMGHVAPVSVFTDQDQAMSNAILKVLPQTRHRLCLWHLIQNAVSHFGALKRDTSFKDAFNHCLSGCVSEEEFERCWKNMITTYKLSNSKWFQRLYKIKDKWCTGLSKDFFSAGILSSQRSESTINAVCFKANKNTSLTDFFKIFQETVHRWRRTEKQCEFNCTNSTPTSVFPMTGLLKHASEVYTLTLFRDFEFEYGEAIGSFSNIVAMDGYKLYYEVYKENDTESKQKVTFDAAAQRIACTCKNFEEAGWLCYHCIRVLHLHSIPRIPDWYITKRLTKQAKADFWKKMDDTAILSSQQNKFIPWRHNMARKYYDLIVRSQGQQGTRKILEQGFERDSKEVDTFRNENAVMEVTTDANITDRVPTVEVLDPDRVNTKGRNKRAKGHFDNALKKKRGKRSKSNSTEYGTTTPAFTTPARLF</sequence>
<evidence type="ECO:0000256" key="1">
    <source>
        <dbReference type="PROSITE-ProRule" id="PRU00325"/>
    </source>
</evidence>
<feature type="region of interest" description="Disordered" evidence="2">
    <location>
        <begin position="48"/>
        <end position="73"/>
    </location>
</feature>
<dbReference type="Pfam" id="PF03101">
    <property type="entry name" value="FAR1"/>
    <property type="match status" value="1"/>
</dbReference>
<protein>
    <submittedName>
        <fullName evidence="5">Protein FAR1-RELATED SEQUENCE 5-like</fullName>
    </submittedName>
</protein>
<dbReference type="InterPro" id="IPR007527">
    <property type="entry name" value="Znf_SWIM"/>
</dbReference>
<dbReference type="RefSeq" id="XP_056698068.1">
    <property type="nucleotide sequence ID" value="XM_056842090.1"/>
</dbReference>
<keyword evidence="1" id="KW-0479">Metal-binding</keyword>
<evidence type="ECO:0000313" key="5">
    <source>
        <dbReference type="RefSeq" id="XP_056698068.1"/>
    </source>
</evidence>
<dbReference type="PROSITE" id="PS50966">
    <property type="entry name" value="ZF_SWIM"/>
    <property type="match status" value="1"/>
</dbReference>
<reference evidence="5" key="2">
    <citation type="submission" date="2025-08" db="UniProtKB">
        <authorList>
            <consortium name="RefSeq"/>
        </authorList>
    </citation>
    <scope>IDENTIFICATION</scope>
    <source>
        <tissue evidence="5">Leaf</tissue>
    </source>
</reference>
<dbReference type="Proteomes" id="UP000813463">
    <property type="component" value="Chromosome 4"/>
</dbReference>
<evidence type="ECO:0000259" key="3">
    <source>
        <dbReference type="PROSITE" id="PS50966"/>
    </source>
</evidence>
<reference evidence="4" key="1">
    <citation type="journal article" date="2021" name="Nat. Commun.">
        <title>Genomic analyses provide insights into spinach domestication and the genetic basis of agronomic traits.</title>
        <authorList>
            <person name="Cai X."/>
            <person name="Sun X."/>
            <person name="Xu C."/>
            <person name="Sun H."/>
            <person name="Wang X."/>
            <person name="Ge C."/>
            <person name="Zhang Z."/>
            <person name="Wang Q."/>
            <person name="Fei Z."/>
            <person name="Jiao C."/>
            <person name="Wang Q."/>
        </authorList>
    </citation>
    <scope>NUCLEOTIDE SEQUENCE [LARGE SCALE GENOMIC DNA]</scope>
    <source>
        <strain evidence="4">cv. Varoflay</strain>
    </source>
</reference>
<dbReference type="InterPro" id="IPR004330">
    <property type="entry name" value="FAR1_DNA_bnd_dom"/>
</dbReference>